<evidence type="ECO:0000256" key="1">
    <source>
        <dbReference type="SAM" id="MobiDB-lite"/>
    </source>
</evidence>
<reference evidence="2 3" key="1">
    <citation type="journal article" date="2024" name="Plant Biotechnol. J.">
        <title>Dendrobium thyrsiflorum genome and its molecular insights into genes involved in important horticultural traits.</title>
        <authorList>
            <person name="Chen B."/>
            <person name="Wang J.Y."/>
            <person name="Zheng P.J."/>
            <person name="Li K.L."/>
            <person name="Liang Y.M."/>
            <person name="Chen X.F."/>
            <person name="Zhang C."/>
            <person name="Zhao X."/>
            <person name="He X."/>
            <person name="Zhang G.Q."/>
            <person name="Liu Z.J."/>
            <person name="Xu Q."/>
        </authorList>
    </citation>
    <scope>NUCLEOTIDE SEQUENCE [LARGE SCALE GENOMIC DNA]</scope>
    <source>
        <strain evidence="2">GZMU011</strain>
    </source>
</reference>
<gene>
    <name evidence="2" type="ORF">M5K25_003561</name>
</gene>
<keyword evidence="3" id="KW-1185">Reference proteome</keyword>
<evidence type="ECO:0000313" key="2">
    <source>
        <dbReference type="EMBL" id="KAL0925243.1"/>
    </source>
</evidence>
<comment type="caution">
    <text evidence="2">The sequence shown here is derived from an EMBL/GenBank/DDBJ whole genome shotgun (WGS) entry which is preliminary data.</text>
</comment>
<dbReference type="EMBL" id="JANQDX010000004">
    <property type="protein sequence ID" value="KAL0925243.1"/>
    <property type="molecule type" value="Genomic_DNA"/>
</dbReference>
<organism evidence="2 3">
    <name type="scientific">Dendrobium thyrsiflorum</name>
    <name type="common">Pinecone-like raceme dendrobium</name>
    <name type="synonym">Orchid</name>
    <dbReference type="NCBI Taxonomy" id="117978"/>
    <lineage>
        <taxon>Eukaryota</taxon>
        <taxon>Viridiplantae</taxon>
        <taxon>Streptophyta</taxon>
        <taxon>Embryophyta</taxon>
        <taxon>Tracheophyta</taxon>
        <taxon>Spermatophyta</taxon>
        <taxon>Magnoliopsida</taxon>
        <taxon>Liliopsida</taxon>
        <taxon>Asparagales</taxon>
        <taxon>Orchidaceae</taxon>
        <taxon>Epidendroideae</taxon>
        <taxon>Malaxideae</taxon>
        <taxon>Dendrobiinae</taxon>
        <taxon>Dendrobium</taxon>
    </lineage>
</organism>
<feature type="region of interest" description="Disordered" evidence="1">
    <location>
        <begin position="1"/>
        <end position="41"/>
    </location>
</feature>
<name>A0ABD0VS38_DENTH</name>
<dbReference type="Proteomes" id="UP001552299">
    <property type="component" value="Unassembled WGS sequence"/>
</dbReference>
<dbReference type="AlphaFoldDB" id="A0ABD0VS38"/>
<evidence type="ECO:0000313" key="3">
    <source>
        <dbReference type="Proteomes" id="UP001552299"/>
    </source>
</evidence>
<protein>
    <submittedName>
        <fullName evidence="2">Uncharacterized protein</fullName>
    </submittedName>
</protein>
<feature type="compositionally biased region" description="Basic and acidic residues" evidence="1">
    <location>
        <begin position="1"/>
        <end position="13"/>
    </location>
</feature>
<proteinExistence type="predicted"/>
<accession>A0ABD0VS38</accession>
<sequence>MLEEMRRMRERISSGRSTTADEETDSEFPADSSLETVTDNKPQELPVRIPADLAPISEASVANLHLFLKGTVRSTKSDALSFPSLSTSPLLIAEAAIALLAFLCLIPQALHRDFITSTRFQLLIIRSTIKILSYRARPDRVYALAVPFHHLTRSQPLNRNHGRSYGSNAS</sequence>